<proteinExistence type="predicted"/>
<protein>
    <submittedName>
        <fullName evidence="2">Uncharacterized protein</fullName>
    </submittedName>
</protein>
<feature type="chain" id="PRO_5022079183" evidence="1">
    <location>
        <begin position="19"/>
        <end position="173"/>
    </location>
</feature>
<gene>
    <name evidence="2" type="ORF">FPZ42_10165</name>
</gene>
<reference evidence="2 3" key="1">
    <citation type="submission" date="2019-07" db="EMBL/GenBank/DDBJ databases">
        <authorList>
            <person name="Kim J."/>
        </authorList>
    </citation>
    <scope>NUCLEOTIDE SEQUENCE [LARGE SCALE GENOMIC DNA]</scope>
    <source>
        <strain evidence="2 3">MJ1a</strain>
    </source>
</reference>
<organism evidence="2 3">
    <name type="scientific">Mucilaginibacter achroorhodeus</name>
    <dbReference type="NCBI Taxonomy" id="2599294"/>
    <lineage>
        <taxon>Bacteria</taxon>
        <taxon>Pseudomonadati</taxon>
        <taxon>Bacteroidota</taxon>
        <taxon>Sphingobacteriia</taxon>
        <taxon>Sphingobacteriales</taxon>
        <taxon>Sphingobacteriaceae</taxon>
        <taxon>Mucilaginibacter</taxon>
    </lineage>
</organism>
<dbReference type="EMBL" id="VOEI01000003">
    <property type="protein sequence ID" value="TWR25990.1"/>
    <property type="molecule type" value="Genomic_DNA"/>
</dbReference>
<dbReference type="AlphaFoldDB" id="A0A563U3T3"/>
<keyword evidence="1" id="KW-0732">Signal</keyword>
<keyword evidence="3" id="KW-1185">Reference proteome</keyword>
<dbReference type="Proteomes" id="UP000318010">
    <property type="component" value="Unassembled WGS sequence"/>
</dbReference>
<dbReference type="RefSeq" id="WP_146270983.1">
    <property type="nucleotide sequence ID" value="NZ_VOEI01000003.1"/>
</dbReference>
<accession>A0A563U3T3</accession>
<evidence type="ECO:0000313" key="2">
    <source>
        <dbReference type="EMBL" id="TWR25990.1"/>
    </source>
</evidence>
<sequence>MKNILLFFAALMSTCIFACEQQTSPSNNKDTTQTTLAIKNKKVAVINNPDKNYSKLATVPDPCIKCLIGVVQKTDEFKKTGLAANSSDVKYEINWVTAQTSADSTSKRSPTNAVRLDVMNKNKSNNALASFIYDNTNGNLYFLEKNSKKEIIANANDSKAIRRTCYWGVASAK</sequence>
<dbReference type="OrthoDB" id="798763at2"/>
<evidence type="ECO:0000256" key="1">
    <source>
        <dbReference type="SAM" id="SignalP"/>
    </source>
</evidence>
<feature type="signal peptide" evidence="1">
    <location>
        <begin position="1"/>
        <end position="18"/>
    </location>
</feature>
<name>A0A563U3T3_9SPHI</name>
<evidence type="ECO:0000313" key="3">
    <source>
        <dbReference type="Proteomes" id="UP000318010"/>
    </source>
</evidence>
<comment type="caution">
    <text evidence="2">The sequence shown here is derived from an EMBL/GenBank/DDBJ whole genome shotgun (WGS) entry which is preliminary data.</text>
</comment>